<keyword evidence="4" id="KW-1185">Reference proteome</keyword>
<dbReference type="EMBL" id="JWZT01000743">
    <property type="protein sequence ID" value="KII73631.1"/>
    <property type="molecule type" value="Genomic_DNA"/>
</dbReference>
<keyword evidence="1" id="KW-0812">Transmembrane</keyword>
<organism evidence="3 4">
    <name type="scientific">Thelohanellus kitauei</name>
    <name type="common">Myxosporean</name>
    <dbReference type="NCBI Taxonomy" id="669202"/>
    <lineage>
        <taxon>Eukaryota</taxon>
        <taxon>Metazoa</taxon>
        <taxon>Cnidaria</taxon>
        <taxon>Myxozoa</taxon>
        <taxon>Myxosporea</taxon>
        <taxon>Bivalvulida</taxon>
        <taxon>Platysporina</taxon>
        <taxon>Myxobolidae</taxon>
        <taxon>Thelohanellus</taxon>
    </lineage>
</organism>
<dbReference type="InterPro" id="IPR042178">
    <property type="entry name" value="Serpin_sf_1"/>
</dbReference>
<keyword evidence="1" id="KW-0472">Membrane</keyword>
<sequence length="281" mass="33143">MADTINDLTIKLANHLLVQNEGINVVSFSGYLVYLTLLLINFGLQGQAKYNVSAFVNCNYSYIDFSFTKNVFEYECIDYFTMEEFSKVSTIKSAIFHSRRLVETFKQFALEKYDTEFINIDRMYNLRQMNTIKEWSVLLKRVPFYEILSEQGHEDLMLLFVQEYFVRFKWLIPLNKRNTKGKTFTDINSQTYNVKTMRIVDILNCYIDKESKASIVYVNLETNGTYAAVVLPFPDNNVKNLLQNITVIFLLKYRVKKLKHGILCHLKLKLLYIYRYLELLA</sequence>
<keyword evidence="1" id="KW-1133">Transmembrane helix</keyword>
<feature type="domain" description="Serpin" evidence="2">
    <location>
        <begin position="5"/>
        <end position="253"/>
    </location>
</feature>
<dbReference type="AlphaFoldDB" id="A0A0C2N211"/>
<name>A0A0C2N211_THEKT</name>
<dbReference type="InterPro" id="IPR023796">
    <property type="entry name" value="Serpin_dom"/>
</dbReference>
<evidence type="ECO:0000313" key="3">
    <source>
        <dbReference type="EMBL" id="KII73631.1"/>
    </source>
</evidence>
<accession>A0A0C2N211</accession>
<proteinExistence type="predicted"/>
<dbReference type="OrthoDB" id="5962704at2759"/>
<feature type="transmembrane region" description="Helical" evidence="1">
    <location>
        <begin position="22"/>
        <end position="44"/>
    </location>
</feature>
<evidence type="ECO:0000313" key="4">
    <source>
        <dbReference type="Proteomes" id="UP000031668"/>
    </source>
</evidence>
<dbReference type="SUPFAM" id="SSF56574">
    <property type="entry name" value="Serpins"/>
    <property type="match status" value="1"/>
</dbReference>
<protein>
    <recommendedName>
        <fullName evidence="2">Serpin domain-containing protein</fullName>
    </recommendedName>
</protein>
<dbReference type="InterPro" id="IPR036186">
    <property type="entry name" value="Serpin_sf"/>
</dbReference>
<gene>
    <name evidence="3" type="ORF">RF11_08247</name>
</gene>
<evidence type="ECO:0000259" key="2">
    <source>
        <dbReference type="Pfam" id="PF00079"/>
    </source>
</evidence>
<dbReference type="Proteomes" id="UP000031668">
    <property type="component" value="Unassembled WGS sequence"/>
</dbReference>
<dbReference type="Gene3D" id="3.30.497.10">
    <property type="entry name" value="Antithrombin, subunit I, domain 2"/>
    <property type="match status" value="1"/>
</dbReference>
<evidence type="ECO:0000256" key="1">
    <source>
        <dbReference type="SAM" id="Phobius"/>
    </source>
</evidence>
<dbReference type="Pfam" id="PF00079">
    <property type="entry name" value="Serpin"/>
    <property type="match status" value="1"/>
</dbReference>
<comment type="caution">
    <text evidence="3">The sequence shown here is derived from an EMBL/GenBank/DDBJ whole genome shotgun (WGS) entry which is preliminary data.</text>
</comment>
<reference evidence="3 4" key="1">
    <citation type="journal article" date="2014" name="Genome Biol. Evol.">
        <title>The genome of the myxosporean Thelohanellus kitauei shows adaptations to nutrient acquisition within its fish host.</title>
        <authorList>
            <person name="Yang Y."/>
            <person name="Xiong J."/>
            <person name="Zhou Z."/>
            <person name="Huo F."/>
            <person name="Miao W."/>
            <person name="Ran C."/>
            <person name="Liu Y."/>
            <person name="Zhang J."/>
            <person name="Feng J."/>
            <person name="Wang M."/>
            <person name="Wang M."/>
            <person name="Wang L."/>
            <person name="Yao B."/>
        </authorList>
    </citation>
    <scope>NUCLEOTIDE SEQUENCE [LARGE SCALE GENOMIC DNA]</scope>
    <source>
        <strain evidence="3">Wuqing</strain>
    </source>
</reference>
<dbReference type="InterPro" id="IPR042185">
    <property type="entry name" value="Serpin_sf_2"/>
</dbReference>
<dbReference type="Gene3D" id="2.30.39.10">
    <property type="entry name" value="Alpha-1-antitrypsin, domain 1"/>
    <property type="match status" value="1"/>
</dbReference>